<dbReference type="KEGG" id="ock:EXM22_07650"/>
<proteinExistence type="predicted"/>
<dbReference type="Proteomes" id="UP000324209">
    <property type="component" value="Chromosome"/>
</dbReference>
<dbReference type="OrthoDB" id="371297at2"/>
<dbReference type="AlphaFoldDB" id="A0A5C1QKY8"/>
<gene>
    <name evidence="2" type="ORF">EXM22_07650</name>
</gene>
<keyword evidence="1" id="KW-0175">Coiled coil</keyword>
<evidence type="ECO:0008006" key="4">
    <source>
        <dbReference type="Google" id="ProtNLM"/>
    </source>
</evidence>
<feature type="coiled-coil region" evidence="1">
    <location>
        <begin position="34"/>
        <end position="83"/>
    </location>
</feature>
<protein>
    <recommendedName>
        <fullName evidence="4">DUF2802 domain-containing protein</fullName>
    </recommendedName>
</protein>
<evidence type="ECO:0000313" key="2">
    <source>
        <dbReference type="EMBL" id="QEN07869.1"/>
    </source>
</evidence>
<dbReference type="InterPro" id="IPR046118">
    <property type="entry name" value="DUF6115"/>
</dbReference>
<dbReference type="EMBL" id="CP036150">
    <property type="protein sequence ID" value="QEN07869.1"/>
    <property type="molecule type" value="Genomic_DNA"/>
</dbReference>
<dbReference type="Pfam" id="PF19610">
    <property type="entry name" value="DUF6115"/>
    <property type="match status" value="1"/>
</dbReference>
<sequence>MTTVFAVLFFILTGGAFLYLKVRIDRVVSGEEWIHKIRDEIDQLVLEMNQTAERNVALLEHRVKALRTLLDEADKKLTVLQKESEKSDLSRQVYSHLKKQAVTPASPSVKKSVEEVELLLFENTSSDTLSSEKSKKEVNPPAKSLKDRVMDLYEQGFSSEIISQKLGASISEVDLIISLKTGQGGAG</sequence>
<keyword evidence="3" id="KW-1185">Reference proteome</keyword>
<dbReference type="RefSeq" id="WP_149485949.1">
    <property type="nucleotide sequence ID" value="NZ_CP036150.1"/>
</dbReference>
<evidence type="ECO:0000256" key="1">
    <source>
        <dbReference type="SAM" id="Coils"/>
    </source>
</evidence>
<evidence type="ECO:0000313" key="3">
    <source>
        <dbReference type="Proteomes" id="UP000324209"/>
    </source>
</evidence>
<accession>A0A5C1QKY8</accession>
<reference evidence="2 3" key="1">
    <citation type="submission" date="2019-02" db="EMBL/GenBank/DDBJ databases">
        <title>Complete Genome Sequence and Methylome Analysis of free living Spirochaetas.</title>
        <authorList>
            <person name="Fomenkov A."/>
            <person name="Dubinina G."/>
            <person name="Leshcheva N."/>
            <person name="Mikheeva N."/>
            <person name="Grabovich M."/>
            <person name="Vincze T."/>
            <person name="Roberts R.J."/>
        </authorList>
    </citation>
    <scope>NUCLEOTIDE SEQUENCE [LARGE SCALE GENOMIC DNA]</scope>
    <source>
        <strain evidence="2 3">K2</strain>
    </source>
</reference>
<name>A0A5C1QKY8_9SPIO</name>
<organism evidence="2 3">
    <name type="scientific">Oceanispirochaeta crateris</name>
    <dbReference type="NCBI Taxonomy" id="2518645"/>
    <lineage>
        <taxon>Bacteria</taxon>
        <taxon>Pseudomonadati</taxon>
        <taxon>Spirochaetota</taxon>
        <taxon>Spirochaetia</taxon>
        <taxon>Spirochaetales</taxon>
        <taxon>Spirochaetaceae</taxon>
        <taxon>Oceanispirochaeta</taxon>
    </lineage>
</organism>